<protein>
    <submittedName>
        <fullName evidence="1">Uncharacterized protein</fullName>
    </submittedName>
</protein>
<dbReference type="Proteomes" id="UP001152795">
    <property type="component" value="Unassembled WGS sequence"/>
</dbReference>
<reference evidence="1" key="1">
    <citation type="submission" date="2020-04" db="EMBL/GenBank/DDBJ databases">
        <authorList>
            <person name="Alioto T."/>
            <person name="Alioto T."/>
            <person name="Gomez Garrido J."/>
        </authorList>
    </citation>
    <scope>NUCLEOTIDE SEQUENCE</scope>
    <source>
        <strain evidence="1">A484AB</strain>
    </source>
</reference>
<organism evidence="1 2">
    <name type="scientific">Paramuricea clavata</name>
    <name type="common">Red gorgonian</name>
    <name type="synonym">Violescent sea-whip</name>
    <dbReference type="NCBI Taxonomy" id="317549"/>
    <lineage>
        <taxon>Eukaryota</taxon>
        <taxon>Metazoa</taxon>
        <taxon>Cnidaria</taxon>
        <taxon>Anthozoa</taxon>
        <taxon>Octocorallia</taxon>
        <taxon>Malacalcyonacea</taxon>
        <taxon>Plexauridae</taxon>
        <taxon>Paramuricea</taxon>
    </lineage>
</organism>
<keyword evidence="2" id="KW-1185">Reference proteome</keyword>
<dbReference type="AlphaFoldDB" id="A0A7D9HV40"/>
<evidence type="ECO:0000313" key="2">
    <source>
        <dbReference type="Proteomes" id="UP001152795"/>
    </source>
</evidence>
<dbReference type="EMBL" id="CACRXK020001794">
    <property type="protein sequence ID" value="CAB3991136.1"/>
    <property type="molecule type" value="Genomic_DNA"/>
</dbReference>
<sequence>MLDLNTSFRLWKNCEENCTGGQTWKVCIDTFLIHFFLVAAALTKLSSLIVATALAIDQGLVFTNFDAICSKTLLPWTILNIEDDRCSIADFYKTIVKQRLITDKEHCEIEQVRIGSSKESLDNLGDNTLTTCDVISLFGHYIKYYVKCCLVAEAQPVVNAFEILMLAQSTRNTVNLPQPLVIKNKLDQLTNDLRSLFESKGFVWKADEVHGGTASKTLQVLRDVLWYIDGPHATLHERSCHIPKVFNNFKGYNQPQNHKHRKRQANSLSREVLLAHSQSLFAILQHSFWIRSEWTSLKPSVDQLARSLASYADQLLTKRIKMQNAHESNQVIRDIGQNLSVRFTGVRSSPPPPYLDPIYQAIETAGPNQPIELDLLLPTDRRRRYEWLMDLKQGLQVPLVHVSYAPGGNVGNLNWLWHSTATNIDNALQATQPLIEELKKSIPQYHTRAMRRTMYAKFGLVMSTTKKSVLRVMYKELVNDCSASANLSESEIDGRIATLFELEEPSLVYDLRDHFDGKQTKFDIFWANAKEYLEEDIGTAVDDRRHSTVLHVAKAISVRDLREQVSARCPDGTAIPCDEWIRLQFAPINASTRTALRIDDKHKVKVGEPDLPVASAERGRQVIVRVGSQLLAADHDFTKFSIIPSVVLQTEIPEEFSGSWYDGQVMVMLKEGAFEPSSPARHSTEMATIIKEKVPNHPILFIYSDGGPDHRLTYLSVKLALIALYLKLDLDYLCAARTAPHHSYRNPVERIMSIINLGLQALALARAKMPDEMEALAKKCNSLKALRKVAQGKPQFRDTCLDALTPVKVLLSDVVRRLELKEKKFEVFTAATEDELDEFWTSLSALDEEFHLGHDEKVNTTNVTQGVKEFLLHCCRERHYFFDILKCGNPECSTCPAPRLPGAEFAKLRHLPDPVPGNDGHYKPFGEVFGTTTTEDDRPSKANSKEKALPFYPSVQHVKNTQMMLLCEECSMWRLVYSKRKLKQVEKTNIQRALDGMSFSCGAQLQDADIPEHLKDTVFVRRMGCEQPVEKLYYSAKFEDICVHCSGDDVAPWSDLEEYYPQCDGCSAKPKIPNAKKKKK</sequence>
<comment type="caution">
    <text evidence="1">The sequence shown here is derived from an EMBL/GenBank/DDBJ whole genome shotgun (WGS) entry which is preliminary data.</text>
</comment>
<name>A0A7D9HV40_PARCT</name>
<dbReference type="OrthoDB" id="10033767at2759"/>
<evidence type="ECO:0000313" key="1">
    <source>
        <dbReference type="EMBL" id="CAB3991136.1"/>
    </source>
</evidence>
<gene>
    <name evidence="1" type="ORF">PACLA_8A008152</name>
</gene>
<proteinExistence type="predicted"/>
<accession>A0A7D9HV40</accession>